<reference evidence="5 6" key="1">
    <citation type="submission" date="2016-11" db="EMBL/GenBank/DDBJ databases">
        <title>The macronuclear genome of Stentor coeruleus: a giant cell with tiny introns.</title>
        <authorList>
            <person name="Slabodnick M."/>
            <person name="Ruby J.G."/>
            <person name="Reiff S.B."/>
            <person name="Swart E.C."/>
            <person name="Gosai S."/>
            <person name="Prabakaran S."/>
            <person name="Witkowska E."/>
            <person name="Larue G.E."/>
            <person name="Fisher S."/>
            <person name="Freeman R.M."/>
            <person name="Gunawardena J."/>
            <person name="Chu W."/>
            <person name="Stover N.A."/>
            <person name="Gregory B.D."/>
            <person name="Nowacki M."/>
            <person name="Derisi J."/>
            <person name="Roy S.W."/>
            <person name="Marshall W.F."/>
            <person name="Sood P."/>
        </authorList>
    </citation>
    <scope>NUCLEOTIDE SEQUENCE [LARGE SCALE GENOMIC DNA]</scope>
    <source>
        <strain evidence="5">WM001</strain>
    </source>
</reference>
<dbReference type="Proteomes" id="UP000187209">
    <property type="component" value="Unassembled WGS sequence"/>
</dbReference>
<evidence type="ECO:0000259" key="4">
    <source>
        <dbReference type="PROSITE" id="PS51635"/>
    </source>
</evidence>
<name>A0A1R2BSB8_9CILI</name>
<feature type="short sequence motif" description="GXSXG" evidence="2">
    <location>
        <begin position="61"/>
        <end position="65"/>
    </location>
</feature>
<keyword evidence="6" id="KW-1185">Reference proteome</keyword>
<feature type="short sequence motif" description="DGA/G" evidence="2">
    <location>
        <begin position="190"/>
        <end position="192"/>
    </location>
</feature>
<dbReference type="AlphaFoldDB" id="A0A1R2BSB8"/>
<keyword evidence="2" id="KW-0442">Lipid degradation</keyword>
<dbReference type="EMBL" id="MPUH01000463">
    <property type="protein sequence ID" value="OMJ79591.1"/>
    <property type="molecule type" value="Genomic_DNA"/>
</dbReference>
<keyword evidence="1 2" id="KW-0443">Lipid metabolism</keyword>
<sequence length="334" mass="37069">MAYLLPLSLALLVGTSFGLSDKCYTLSIEGGGTHGAYEAGVLWSFANYIPAEERQWDIITGISAGALNSRMCAQFNYGDEINMANAAINAWESLVEMSMIAAKWKQGSYYSMFFKPSLYNTEPMLDFLNGVCGTTINRNITLGVTDYETGEFAEYNQTIGVELFTVASKASASIPLVFAPTQLEGHWYGDGGVSINLNADKGVSFCRELGYSDSNIVVDLIRDMNGQDRPVSMPMNNSKEVIDRANQISDYYNRRWFLFDFAHSFPNVDTRYVAEPSQQLPPPNGPPLDFTLGVMPWEVELGKADGQKLVVNGMKGWEHLNLKKLSDIPTTHYF</sequence>
<dbReference type="OrthoDB" id="312772at2759"/>
<dbReference type="Pfam" id="PF01734">
    <property type="entry name" value="Patatin"/>
    <property type="match status" value="1"/>
</dbReference>
<evidence type="ECO:0000256" key="3">
    <source>
        <dbReference type="SAM" id="SignalP"/>
    </source>
</evidence>
<dbReference type="GO" id="GO:0016042">
    <property type="term" value="P:lipid catabolic process"/>
    <property type="evidence" value="ECO:0007669"/>
    <property type="project" value="UniProtKB-UniRule"/>
</dbReference>
<feature type="active site" description="Nucleophile" evidence="2">
    <location>
        <position position="63"/>
    </location>
</feature>
<evidence type="ECO:0000313" key="6">
    <source>
        <dbReference type="Proteomes" id="UP000187209"/>
    </source>
</evidence>
<accession>A0A1R2BSB8</accession>
<evidence type="ECO:0000256" key="2">
    <source>
        <dbReference type="PROSITE-ProRule" id="PRU01161"/>
    </source>
</evidence>
<dbReference type="InterPro" id="IPR016035">
    <property type="entry name" value="Acyl_Trfase/lysoPLipase"/>
</dbReference>
<comment type="caution">
    <text evidence="5">The sequence shown here is derived from an EMBL/GenBank/DDBJ whole genome shotgun (WGS) entry which is preliminary data.</text>
</comment>
<gene>
    <name evidence="5" type="ORF">SteCoe_20361</name>
</gene>
<dbReference type="PROSITE" id="PS51635">
    <property type="entry name" value="PNPLA"/>
    <property type="match status" value="1"/>
</dbReference>
<organism evidence="5 6">
    <name type="scientific">Stentor coeruleus</name>
    <dbReference type="NCBI Taxonomy" id="5963"/>
    <lineage>
        <taxon>Eukaryota</taxon>
        <taxon>Sar</taxon>
        <taxon>Alveolata</taxon>
        <taxon>Ciliophora</taxon>
        <taxon>Postciliodesmatophora</taxon>
        <taxon>Heterotrichea</taxon>
        <taxon>Heterotrichida</taxon>
        <taxon>Stentoridae</taxon>
        <taxon>Stentor</taxon>
    </lineage>
</organism>
<proteinExistence type="predicted"/>
<evidence type="ECO:0000256" key="1">
    <source>
        <dbReference type="ARBA" id="ARBA00023098"/>
    </source>
</evidence>
<dbReference type="InterPro" id="IPR002641">
    <property type="entry name" value="PNPLA_dom"/>
</dbReference>
<protein>
    <recommendedName>
        <fullName evidence="4">PNPLA domain-containing protein</fullName>
    </recommendedName>
</protein>
<dbReference type="GO" id="GO:0016787">
    <property type="term" value="F:hydrolase activity"/>
    <property type="evidence" value="ECO:0007669"/>
    <property type="project" value="UniProtKB-UniRule"/>
</dbReference>
<feature type="active site" description="Proton acceptor" evidence="2">
    <location>
        <position position="190"/>
    </location>
</feature>
<keyword evidence="2" id="KW-0378">Hydrolase</keyword>
<evidence type="ECO:0000313" key="5">
    <source>
        <dbReference type="EMBL" id="OMJ79591.1"/>
    </source>
</evidence>
<feature type="domain" description="PNPLA" evidence="4">
    <location>
        <begin position="26"/>
        <end position="203"/>
    </location>
</feature>
<dbReference type="Gene3D" id="3.40.1090.10">
    <property type="entry name" value="Cytosolic phospholipase A2 catalytic domain"/>
    <property type="match status" value="2"/>
</dbReference>
<feature type="short sequence motif" description="GXGXXG" evidence="2">
    <location>
        <begin position="30"/>
        <end position="35"/>
    </location>
</feature>
<dbReference type="SUPFAM" id="SSF52151">
    <property type="entry name" value="FabD/lysophospholipase-like"/>
    <property type="match status" value="1"/>
</dbReference>
<feature type="signal peptide" evidence="3">
    <location>
        <begin position="1"/>
        <end position="20"/>
    </location>
</feature>
<feature type="chain" id="PRO_5012390370" description="PNPLA domain-containing protein" evidence="3">
    <location>
        <begin position="21"/>
        <end position="334"/>
    </location>
</feature>
<keyword evidence="3" id="KW-0732">Signal</keyword>